<keyword evidence="3" id="KW-1185">Reference proteome</keyword>
<dbReference type="AlphaFoldDB" id="A0A9X1FCW9"/>
<dbReference type="GO" id="GO:0016787">
    <property type="term" value="F:hydrolase activity"/>
    <property type="evidence" value="ECO:0007669"/>
    <property type="project" value="InterPro"/>
</dbReference>
<dbReference type="PANTHER" id="PTHR43143:SF1">
    <property type="entry name" value="SERINE_THREONINE-PROTEIN PHOSPHATASE CPPED1"/>
    <property type="match status" value="1"/>
</dbReference>
<dbReference type="EMBL" id="JAGSPD010000022">
    <property type="protein sequence ID" value="MBV7270693.1"/>
    <property type="molecule type" value="Genomic_DNA"/>
</dbReference>
<reference evidence="2" key="1">
    <citation type="submission" date="2021-04" db="EMBL/GenBank/DDBJ databases">
        <authorList>
            <person name="Pira H."/>
            <person name="Risdian C."/>
            <person name="Wink J."/>
        </authorList>
    </citation>
    <scope>NUCLEOTIDE SEQUENCE</scope>
    <source>
        <strain evidence="2">WHY3</strain>
    </source>
</reference>
<dbReference type="RefSeq" id="WP_218547953.1">
    <property type="nucleotide sequence ID" value="NZ_JAGSPD010000022.1"/>
</dbReference>
<evidence type="ECO:0000313" key="3">
    <source>
        <dbReference type="Proteomes" id="UP001138894"/>
    </source>
</evidence>
<sequence>MKSSPPVRVRNQEMSLWQSVISEFAVSQLKSSSKGENTIAAHAQDHPMIRATNAYVLSSDIENSVLKFELSVQPKSLNSTDDLNQYLSELCFHIAKAKSRNNEALEEELMGQYRKYSDKDPGFLTCATTYAKYYAKYGGVLKYNKWQDNGGFNYGVIEYEIPNDAKVAIIGDWGTGMPDAQWLLYNIMENIHPDVIIHLGDIYYSATPSECINNFAAILDEVFKSYDRIPVFTIPGNHDYYAFAYGYYDMVLGLNENTPTAVQPASYFQLKTQDNGWQFLGMDTGFDDSNPANQFNTFYAGPQLKNNETQWHRDKLDTFGGNTVLLSHHQLFTGNAKINGFESVYGSYPYLNKYLLDDFRYYFGDKVAAWFWGHEHNQVIYKNNLFGLPKGRLVGASAYEEMTSNDPYKQKYQEVPFEDIKLSHDNGYYNHGFAVLDFSGRNNPTDSVVTTYYEYPSWGDVNPDPIPGGVSELFQEKLSTSPKDYGPTVNYGEMIHLNLEGSAGFIAPFKNGSQYYPIIGTTTVFLEIQGGSGVIMDEDVVTIKSLENGLGKYNILGAWSTSKSLYYYTPGYKQQNWIVKKVFPSDDKEIHQNDPLYFINQYHTGQYLCPYISTGYSDTYLTTNSNVPAVWFLKR</sequence>
<name>A0A9X1FCW9_9FLAO</name>
<dbReference type="InterPro" id="IPR051918">
    <property type="entry name" value="STPP_CPPED1"/>
</dbReference>
<gene>
    <name evidence="2" type="ORF">KCG49_16005</name>
</gene>
<dbReference type="PANTHER" id="PTHR43143">
    <property type="entry name" value="METALLOPHOSPHOESTERASE, CALCINEURIN SUPERFAMILY"/>
    <property type="match status" value="1"/>
</dbReference>
<dbReference type="InterPro" id="IPR004843">
    <property type="entry name" value="Calcineurin-like_PHP"/>
</dbReference>
<comment type="caution">
    <text evidence="2">The sequence shown here is derived from an EMBL/GenBank/DDBJ whole genome shotgun (WGS) entry which is preliminary data.</text>
</comment>
<accession>A0A9X1FCW9</accession>
<evidence type="ECO:0000259" key="1">
    <source>
        <dbReference type="Pfam" id="PF00149"/>
    </source>
</evidence>
<dbReference type="Pfam" id="PF00149">
    <property type="entry name" value="Metallophos"/>
    <property type="match status" value="1"/>
</dbReference>
<proteinExistence type="predicted"/>
<dbReference type="Proteomes" id="UP001138894">
    <property type="component" value="Unassembled WGS sequence"/>
</dbReference>
<organism evidence="2 3">
    <name type="scientific">Winogradskyella luteola</name>
    <dbReference type="NCBI Taxonomy" id="2828330"/>
    <lineage>
        <taxon>Bacteria</taxon>
        <taxon>Pseudomonadati</taxon>
        <taxon>Bacteroidota</taxon>
        <taxon>Flavobacteriia</taxon>
        <taxon>Flavobacteriales</taxon>
        <taxon>Flavobacteriaceae</taxon>
        <taxon>Winogradskyella</taxon>
    </lineage>
</organism>
<evidence type="ECO:0000313" key="2">
    <source>
        <dbReference type="EMBL" id="MBV7270693.1"/>
    </source>
</evidence>
<protein>
    <submittedName>
        <fullName evidence="2">Metallophosphoesterase</fullName>
    </submittedName>
</protein>
<feature type="domain" description="Calcineurin-like phosphoesterase" evidence="1">
    <location>
        <begin position="166"/>
        <end position="377"/>
    </location>
</feature>